<dbReference type="GO" id="GO:0005656">
    <property type="term" value="C:nuclear pre-replicative complex"/>
    <property type="evidence" value="ECO:0007669"/>
    <property type="project" value="TreeGrafter"/>
</dbReference>
<evidence type="ECO:0000259" key="7">
    <source>
        <dbReference type="Pfam" id="PF07034"/>
    </source>
</evidence>
<dbReference type="STRING" id="946122.A0A0C2X749"/>
<organism evidence="9 10">
    <name type="scientific">Amanita muscaria (strain Koide BX008)</name>
    <dbReference type="NCBI Taxonomy" id="946122"/>
    <lineage>
        <taxon>Eukaryota</taxon>
        <taxon>Fungi</taxon>
        <taxon>Dikarya</taxon>
        <taxon>Basidiomycota</taxon>
        <taxon>Agaricomycotina</taxon>
        <taxon>Agaricomycetes</taxon>
        <taxon>Agaricomycetidae</taxon>
        <taxon>Agaricales</taxon>
        <taxon>Pluteineae</taxon>
        <taxon>Amanitaceae</taxon>
        <taxon>Amanita</taxon>
    </lineage>
</organism>
<comment type="subcellular location">
    <subcellularLocation>
        <location evidence="1">Nucleus</location>
    </subcellularLocation>
</comment>
<keyword evidence="5" id="KW-0539">Nucleus</keyword>
<keyword evidence="10" id="KW-1185">Reference proteome</keyword>
<feature type="domain" description="Origin recognition complex subunit 3 N-terminal" evidence="7">
    <location>
        <begin position="33"/>
        <end position="328"/>
    </location>
</feature>
<dbReference type="GO" id="GO:0006270">
    <property type="term" value="P:DNA replication initiation"/>
    <property type="evidence" value="ECO:0007669"/>
    <property type="project" value="TreeGrafter"/>
</dbReference>
<dbReference type="HOGENOM" id="CLU_010669_1_0_1"/>
<proteinExistence type="inferred from homology"/>
<evidence type="ECO:0000256" key="1">
    <source>
        <dbReference type="ARBA" id="ARBA00004123"/>
    </source>
</evidence>
<evidence type="ECO:0000256" key="6">
    <source>
        <dbReference type="SAM" id="MobiDB-lite"/>
    </source>
</evidence>
<evidence type="ECO:0000256" key="3">
    <source>
        <dbReference type="ARBA" id="ARBA00022705"/>
    </source>
</evidence>
<dbReference type="EMBL" id="KN818248">
    <property type="protein sequence ID" value="KIL64553.1"/>
    <property type="molecule type" value="Genomic_DNA"/>
</dbReference>
<keyword evidence="3" id="KW-0235">DNA replication</keyword>
<dbReference type="OrthoDB" id="10265211at2759"/>
<dbReference type="PANTHER" id="PTHR12748">
    <property type="entry name" value="ORIGIN RECOGNITION COMPLEX SUBUNIT 3"/>
    <property type="match status" value="1"/>
</dbReference>
<gene>
    <name evidence="9" type="ORF">M378DRAFT_163001</name>
</gene>
<evidence type="ECO:0000313" key="9">
    <source>
        <dbReference type="EMBL" id="KIL64553.1"/>
    </source>
</evidence>
<evidence type="ECO:0000259" key="8">
    <source>
        <dbReference type="Pfam" id="PF18137"/>
    </source>
</evidence>
<comment type="similarity">
    <text evidence="2">Belongs to the ORC3 family.</text>
</comment>
<dbReference type="Proteomes" id="UP000054549">
    <property type="component" value="Unassembled WGS sequence"/>
</dbReference>
<evidence type="ECO:0000256" key="4">
    <source>
        <dbReference type="ARBA" id="ARBA00023125"/>
    </source>
</evidence>
<dbReference type="GO" id="GO:0005664">
    <property type="term" value="C:nuclear origin of replication recognition complex"/>
    <property type="evidence" value="ECO:0007669"/>
    <property type="project" value="InterPro"/>
</dbReference>
<protein>
    <submittedName>
        <fullName evidence="9">Uncharacterized protein</fullName>
    </submittedName>
</protein>
<dbReference type="InParanoid" id="A0A0C2X749"/>
<feature type="domain" description="Origin recognition complex subunit 3 winged helix C-terminal" evidence="8">
    <location>
        <begin position="541"/>
        <end position="682"/>
    </location>
</feature>
<keyword evidence="4" id="KW-0238">DNA-binding</keyword>
<evidence type="ECO:0000256" key="2">
    <source>
        <dbReference type="ARBA" id="ARBA00010977"/>
    </source>
</evidence>
<evidence type="ECO:0000256" key="5">
    <source>
        <dbReference type="ARBA" id="ARBA00023242"/>
    </source>
</evidence>
<dbReference type="InterPro" id="IPR020795">
    <property type="entry name" value="ORC3"/>
</dbReference>
<dbReference type="GO" id="GO:0003688">
    <property type="term" value="F:DNA replication origin binding"/>
    <property type="evidence" value="ECO:0007669"/>
    <property type="project" value="TreeGrafter"/>
</dbReference>
<accession>A0A0C2X749</accession>
<name>A0A0C2X749_AMAMK</name>
<dbReference type="AlphaFoldDB" id="A0A0C2X749"/>
<dbReference type="InterPro" id="IPR040855">
    <property type="entry name" value="ORC_WH_C"/>
</dbReference>
<dbReference type="CDD" id="cd20704">
    <property type="entry name" value="Orc3"/>
    <property type="match status" value="1"/>
</dbReference>
<dbReference type="Pfam" id="PF07034">
    <property type="entry name" value="ORC3_N"/>
    <property type="match status" value="1"/>
</dbReference>
<feature type="region of interest" description="Disordered" evidence="6">
    <location>
        <begin position="610"/>
        <end position="638"/>
    </location>
</feature>
<dbReference type="GO" id="GO:0031261">
    <property type="term" value="C:DNA replication preinitiation complex"/>
    <property type="evidence" value="ECO:0007669"/>
    <property type="project" value="TreeGrafter"/>
</dbReference>
<dbReference type="Pfam" id="PF18137">
    <property type="entry name" value="WHD_ORC"/>
    <property type="match status" value="1"/>
</dbReference>
<sequence>MGSNNVGTDNTTPVLYIPYEGETDQDQGCMPPLTQDDEMLEQVRLRLDAYHRAWLKCLQRLQSSIRSQHETMVRDVVHHVRAAYAEKAVKIPYQELPVVCIQSSLSGSSILEDISSSLDEDEDEHFPAVQVLKVHLYASDCPNVMGGMKSIIANLTERLNVLEPVKRKPSTSSANYDVEMLVAWYTALSKASHPLIVVIMHDFEQFDPRVVQDIFYIFSQNVSRLRCVFLVSLSSPVSPSFLHLAYPKSTLALLCMDTFVAPPGYTVLESALQNTFFNVEFDPDLSLGPKTFEQIVHFIKRNSISQDTFLTTIQLVHLRHFLLNPLSLVVQETPSAISSPSSLHDIMTRRLKTTDQVNGRKSPTKRHAQKDIPHVTAINQARTNFKTHFRKMRLQYGLVQFIYGFVKSQEFEDRKLPQFHLTDVMLETLRGKVHKYIQRLAPFIRNLDECQFVSLLAQLDDYFEQPSLVKSEKKAREEIANFLSLLVDKAKAFEHIVSVFSDWLEDYIADLTTRLDDLPLWDVWYTGDAPFPSEFLNPSSRASVLSGLLRPHDYGLDMEAPSANEKEAEIWRLPDISILFTRYMESGKMINVYDWFESFQVALEAQREHVKEQESAKRNHSPNKRGAKRKAPSNDSKIAEVKEEKWKVEVQARFMCALHGLDYLGFIKHTGRKADHVLRTVFDVGD</sequence>
<dbReference type="InterPro" id="IPR045667">
    <property type="entry name" value="ORC3_N"/>
</dbReference>
<reference evidence="9 10" key="1">
    <citation type="submission" date="2014-04" db="EMBL/GenBank/DDBJ databases">
        <title>Evolutionary Origins and Diversification of the Mycorrhizal Mutualists.</title>
        <authorList>
            <consortium name="DOE Joint Genome Institute"/>
            <consortium name="Mycorrhizal Genomics Consortium"/>
            <person name="Kohler A."/>
            <person name="Kuo A."/>
            <person name="Nagy L.G."/>
            <person name="Floudas D."/>
            <person name="Copeland A."/>
            <person name="Barry K.W."/>
            <person name="Cichocki N."/>
            <person name="Veneault-Fourrey C."/>
            <person name="LaButti K."/>
            <person name="Lindquist E.A."/>
            <person name="Lipzen A."/>
            <person name="Lundell T."/>
            <person name="Morin E."/>
            <person name="Murat C."/>
            <person name="Riley R."/>
            <person name="Ohm R."/>
            <person name="Sun H."/>
            <person name="Tunlid A."/>
            <person name="Henrissat B."/>
            <person name="Grigoriev I.V."/>
            <person name="Hibbett D.S."/>
            <person name="Martin F."/>
        </authorList>
    </citation>
    <scope>NUCLEOTIDE SEQUENCE [LARGE SCALE GENOMIC DNA]</scope>
    <source>
        <strain evidence="9 10">Koide BX008</strain>
    </source>
</reference>
<dbReference type="PANTHER" id="PTHR12748:SF0">
    <property type="entry name" value="ORIGIN RECOGNITION COMPLEX SUBUNIT 3"/>
    <property type="match status" value="1"/>
</dbReference>
<feature type="compositionally biased region" description="Basic residues" evidence="6">
    <location>
        <begin position="618"/>
        <end position="631"/>
    </location>
</feature>
<evidence type="ECO:0000313" key="10">
    <source>
        <dbReference type="Proteomes" id="UP000054549"/>
    </source>
</evidence>